<evidence type="ECO:0000256" key="4">
    <source>
        <dbReference type="SAM" id="MobiDB-lite"/>
    </source>
</evidence>
<accession>A0A2U2NA19</accession>
<dbReference type="InterPro" id="IPR036390">
    <property type="entry name" value="WH_DNA-bd_sf"/>
</dbReference>
<dbReference type="InterPro" id="IPR011711">
    <property type="entry name" value="GntR_C"/>
</dbReference>
<dbReference type="GO" id="GO:0003677">
    <property type="term" value="F:DNA binding"/>
    <property type="evidence" value="ECO:0007669"/>
    <property type="project" value="UniProtKB-KW"/>
</dbReference>
<feature type="region of interest" description="Disordered" evidence="4">
    <location>
        <begin position="233"/>
        <end position="253"/>
    </location>
</feature>
<evidence type="ECO:0000256" key="3">
    <source>
        <dbReference type="ARBA" id="ARBA00023163"/>
    </source>
</evidence>
<dbReference type="Gene3D" id="1.10.10.10">
    <property type="entry name" value="Winged helix-like DNA-binding domain superfamily/Winged helix DNA-binding domain"/>
    <property type="match status" value="1"/>
</dbReference>
<dbReference type="EMBL" id="QFFI01000001">
    <property type="protein sequence ID" value="PWG65829.1"/>
    <property type="molecule type" value="Genomic_DNA"/>
</dbReference>
<evidence type="ECO:0000313" key="7">
    <source>
        <dbReference type="Proteomes" id="UP000245474"/>
    </source>
</evidence>
<feature type="domain" description="HTH gntR-type" evidence="5">
    <location>
        <begin position="30"/>
        <end position="97"/>
    </location>
</feature>
<dbReference type="Proteomes" id="UP000245474">
    <property type="component" value="Unassembled WGS sequence"/>
</dbReference>
<evidence type="ECO:0000259" key="5">
    <source>
        <dbReference type="PROSITE" id="PS50949"/>
    </source>
</evidence>
<dbReference type="AlphaFoldDB" id="A0A2U2NA19"/>
<dbReference type="SUPFAM" id="SSF46785">
    <property type="entry name" value="Winged helix' DNA-binding domain"/>
    <property type="match status" value="1"/>
</dbReference>
<dbReference type="Pfam" id="PF07729">
    <property type="entry name" value="FCD"/>
    <property type="match status" value="1"/>
</dbReference>
<dbReference type="GO" id="GO:0003700">
    <property type="term" value="F:DNA-binding transcription factor activity"/>
    <property type="evidence" value="ECO:0007669"/>
    <property type="project" value="InterPro"/>
</dbReference>
<gene>
    <name evidence="6" type="ORF">DEM34_00770</name>
</gene>
<dbReference type="InterPro" id="IPR008920">
    <property type="entry name" value="TF_FadR/GntR_C"/>
</dbReference>
<reference evidence="6 7" key="1">
    <citation type="submission" date="2018-05" db="EMBL/GenBank/DDBJ databases">
        <title>Spiribacter halobius sp. nov., a moderately halophilic bacterium isolated from marine solar saltern.</title>
        <authorList>
            <person name="Zheng W.-S."/>
            <person name="Lu D.-C."/>
            <person name="Du Z.-J."/>
        </authorList>
    </citation>
    <scope>NUCLEOTIDE SEQUENCE [LARGE SCALE GENOMIC DNA]</scope>
    <source>
        <strain evidence="6 7">E85</strain>
    </source>
</reference>
<evidence type="ECO:0000256" key="1">
    <source>
        <dbReference type="ARBA" id="ARBA00023015"/>
    </source>
</evidence>
<organism evidence="6 7">
    <name type="scientific">Sediminicurvatus halobius</name>
    <dbReference type="NCBI Taxonomy" id="2182432"/>
    <lineage>
        <taxon>Bacteria</taxon>
        <taxon>Pseudomonadati</taxon>
        <taxon>Pseudomonadota</taxon>
        <taxon>Gammaproteobacteria</taxon>
        <taxon>Chromatiales</taxon>
        <taxon>Ectothiorhodospiraceae</taxon>
        <taxon>Sediminicurvatus</taxon>
    </lineage>
</organism>
<dbReference type="InterPro" id="IPR000524">
    <property type="entry name" value="Tscrpt_reg_HTH_GntR"/>
</dbReference>
<keyword evidence="7" id="KW-1185">Reference proteome</keyword>
<keyword evidence="2" id="KW-0238">DNA-binding</keyword>
<dbReference type="PANTHER" id="PTHR43537:SF24">
    <property type="entry name" value="GLUCONATE OPERON TRANSCRIPTIONAL REPRESSOR"/>
    <property type="match status" value="1"/>
</dbReference>
<evidence type="ECO:0000256" key="2">
    <source>
        <dbReference type="ARBA" id="ARBA00023125"/>
    </source>
</evidence>
<evidence type="ECO:0000313" key="6">
    <source>
        <dbReference type="EMBL" id="PWG65829.1"/>
    </source>
</evidence>
<dbReference type="Pfam" id="PF00392">
    <property type="entry name" value="GntR"/>
    <property type="match status" value="1"/>
</dbReference>
<dbReference type="Gene3D" id="1.20.120.530">
    <property type="entry name" value="GntR ligand-binding domain-like"/>
    <property type="match status" value="1"/>
</dbReference>
<proteinExistence type="predicted"/>
<keyword evidence="1" id="KW-0805">Transcription regulation</keyword>
<dbReference type="SMART" id="SM00895">
    <property type="entry name" value="FCD"/>
    <property type="match status" value="1"/>
</dbReference>
<comment type="caution">
    <text evidence="6">The sequence shown here is derived from an EMBL/GenBank/DDBJ whole genome shotgun (WGS) entry which is preliminary data.</text>
</comment>
<dbReference type="CDD" id="cd07377">
    <property type="entry name" value="WHTH_GntR"/>
    <property type="match status" value="1"/>
</dbReference>
<name>A0A2U2NA19_9GAMM</name>
<feature type="region of interest" description="Disordered" evidence="4">
    <location>
        <begin position="1"/>
        <end position="22"/>
    </location>
</feature>
<dbReference type="PANTHER" id="PTHR43537">
    <property type="entry name" value="TRANSCRIPTIONAL REGULATOR, GNTR FAMILY"/>
    <property type="match status" value="1"/>
</dbReference>
<feature type="compositionally biased region" description="Basic and acidic residues" evidence="4">
    <location>
        <begin position="1"/>
        <end position="20"/>
    </location>
</feature>
<sequence>MPAVETRPKPENARGRRDGSTDAMTRIQVQGLTSAIRAEIERMIARGELRMGDRINEVALANTFGVSRGPIREACRGLAERGFLTVIPNRGAFVRKISVEQAKKLYEARAGVFGYAGYLLARNPDPAFIERLTAMLENMEAIVASGDVADYYPANLDFHRAILEATENPELVRIYQTLVDQLHLFRTTGLVQPGSLEESNREHRDIVAGIASGQPQVAFAALHAHVEGGMRRMLAHPARSREEEERHASGESG</sequence>
<dbReference type="PROSITE" id="PS50949">
    <property type="entry name" value="HTH_GNTR"/>
    <property type="match status" value="1"/>
</dbReference>
<dbReference type="InterPro" id="IPR036388">
    <property type="entry name" value="WH-like_DNA-bd_sf"/>
</dbReference>
<dbReference type="SUPFAM" id="SSF48008">
    <property type="entry name" value="GntR ligand-binding domain-like"/>
    <property type="match status" value="1"/>
</dbReference>
<dbReference type="SMART" id="SM00345">
    <property type="entry name" value="HTH_GNTR"/>
    <property type="match status" value="1"/>
</dbReference>
<feature type="compositionally biased region" description="Basic and acidic residues" evidence="4">
    <location>
        <begin position="239"/>
        <end position="253"/>
    </location>
</feature>
<keyword evidence="3" id="KW-0804">Transcription</keyword>
<protein>
    <submittedName>
        <fullName evidence="6">GntR family transcriptional regulator</fullName>
    </submittedName>
</protein>